<dbReference type="RefSeq" id="WP_268051859.1">
    <property type="nucleotide sequence ID" value="NZ_JAPQES010000014.1"/>
</dbReference>
<dbReference type="EMBL" id="JAPQES010000014">
    <property type="protein sequence ID" value="MCY6372796.1"/>
    <property type="molecule type" value="Genomic_DNA"/>
</dbReference>
<protein>
    <submittedName>
        <fullName evidence="1">Uncharacterized protein</fullName>
    </submittedName>
</protein>
<name>A0ABT4CXN7_9CLOT</name>
<accession>A0ABT4CXN7</accession>
<evidence type="ECO:0000313" key="1">
    <source>
        <dbReference type="EMBL" id="MCY6372796.1"/>
    </source>
</evidence>
<dbReference type="Proteomes" id="UP001079657">
    <property type="component" value="Unassembled WGS sequence"/>
</dbReference>
<reference evidence="1" key="1">
    <citation type="submission" date="2022-12" db="EMBL/GenBank/DDBJ databases">
        <authorList>
            <person name="Wang J."/>
        </authorList>
    </citation>
    <scope>NUCLEOTIDE SEQUENCE</scope>
    <source>
        <strain evidence="1">HY-42-06</strain>
    </source>
</reference>
<proteinExistence type="predicted"/>
<organism evidence="1 2">
    <name type="scientific">Clostridium ganghwense</name>
    <dbReference type="NCBI Taxonomy" id="312089"/>
    <lineage>
        <taxon>Bacteria</taxon>
        <taxon>Bacillati</taxon>
        <taxon>Bacillota</taxon>
        <taxon>Clostridia</taxon>
        <taxon>Eubacteriales</taxon>
        <taxon>Clostridiaceae</taxon>
        <taxon>Clostridium</taxon>
    </lineage>
</organism>
<keyword evidence="2" id="KW-1185">Reference proteome</keyword>
<comment type="caution">
    <text evidence="1">The sequence shown here is derived from an EMBL/GenBank/DDBJ whole genome shotgun (WGS) entry which is preliminary data.</text>
</comment>
<sequence length="103" mass="12108">MIDEYWVECCNDQDFLDFLQELLDYDMVEKCTPAYGITKMIIDGRYNELSSTQWNVFVNHVAKENYVEECKRCHNSIPWCEMVAALDNGGYCGYCNHLIEKDD</sequence>
<evidence type="ECO:0000313" key="2">
    <source>
        <dbReference type="Proteomes" id="UP001079657"/>
    </source>
</evidence>
<gene>
    <name evidence="1" type="ORF">OXH55_19600</name>
</gene>